<evidence type="ECO:0000313" key="10">
    <source>
        <dbReference type="EMBL" id="MCY1008766.1"/>
    </source>
</evidence>
<evidence type="ECO:0000313" key="11">
    <source>
        <dbReference type="Proteomes" id="UP001150924"/>
    </source>
</evidence>
<dbReference type="SUPFAM" id="SSF53383">
    <property type="entry name" value="PLP-dependent transferases"/>
    <property type="match status" value="1"/>
</dbReference>
<comment type="caution">
    <text evidence="10">The sequence shown here is derived from an EMBL/GenBank/DDBJ whole genome shotgun (WGS) entry which is preliminary data.</text>
</comment>
<dbReference type="InterPro" id="IPR018319">
    <property type="entry name" value="SelA-like"/>
</dbReference>
<dbReference type="GO" id="GO:0005737">
    <property type="term" value="C:cytoplasm"/>
    <property type="evidence" value="ECO:0007669"/>
    <property type="project" value="UniProtKB-SubCell"/>
</dbReference>
<dbReference type="Proteomes" id="UP001150924">
    <property type="component" value="Unassembled WGS sequence"/>
</dbReference>
<keyword evidence="2 8" id="KW-0963">Cytoplasm</keyword>
<evidence type="ECO:0000256" key="6">
    <source>
        <dbReference type="ARBA" id="ARBA00023266"/>
    </source>
</evidence>
<dbReference type="Pfam" id="PF03841">
    <property type="entry name" value="SelA"/>
    <property type="match status" value="1"/>
</dbReference>
<evidence type="ECO:0000256" key="2">
    <source>
        <dbReference type="ARBA" id="ARBA00022490"/>
    </source>
</evidence>
<keyword evidence="4 8" id="KW-0663">Pyridoxal phosphate</keyword>
<dbReference type="EC" id="2.9.1.1" evidence="8"/>
<evidence type="ECO:0000256" key="8">
    <source>
        <dbReference type="HAMAP-Rule" id="MF_00423"/>
    </source>
</evidence>
<dbReference type="Gene3D" id="3.40.640.10">
    <property type="entry name" value="Type I PLP-dependent aspartate aminotransferase-like (Major domain)"/>
    <property type="match status" value="1"/>
</dbReference>
<dbReference type="PANTHER" id="PTHR32328">
    <property type="entry name" value="L-SERYL-TRNA(SEC) SELENIUM TRANSFERASE"/>
    <property type="match status" value="1"/>
</dbReference>
<proteinExistence type="inferred from homology"/>
<gene>
    <name evidence="8 10" type="primary">selA</name>
    <name evidence="10" type="ORF">OV079_25050</name>
</gene>
<sequence>MSLRLPRVDRILDHPALASSPALRAIQKRHVNDVLAELRRRAQAGEISEAPEVDVLAREVARRLDEVMTPRPRALINATGVLLHTNLGRAPLSREAVAAMTAAAGICELEFEVETGRRGSRLTWLRPLLAALLGAEDVHVVNNGAAALLLACTAVGRPGGVVLSRGQMVEIGDGFRVAEMAAAGGAEVWEVGSTNRTHLADYAAGLAGELPGQPRGAAAILWVHLSNFSQAGFVHQPPLAELAALGRERGAPVIADIGSGSLGGIVGDEPTVQEYLSQGADLVTCSGDKLLGGPQAGLLAGTAALVGKCRRHPLARALRPDKTTVAALHATAIAYASGRADTLPLRRMMAWSEGQLRARAEALAERMGWSSRQVRTSQATVGGGSLPGDVMASAALAVPTTDPTATAAALRRAGVVGRVSAGELLLDLRTVTPEEEEALAAAVRTVVGVERTCPEAHVLSVCSRPAVRTCSKEHVLRDRMSHLRSDRRARGRCWRRGWGRGGRWPVRAAGPASGAARGCGRR</sequence>
<evidence type="ECO:0000256" key="3">
    <source>
        <dbReference type="ARBA" id="ARBA00022679"/>
    </source>
</evidence>
<evidence type="ECO:0000256" key="9">
    <source>
        <dbReference type="PIRSR" id="PIRSR618319-50"/>
    </source>
</evidence>
<comment type="cofactor">
    <cofactor evidence="1 8 9">
        <name>pyridoxal 5'-phosphate</name>
        <dbReference type="ChEBI" id="CHEBI:597326"/>
    </cofactor>
</comment>
<comment type="function">
    <text evidence="8">Converts seryl-tRNA(Sec) to selenocysteinyl-tRNA(Sec) required for selenoprotein biosynthesis.</text>
</comment>
<organism evidence="10 11">
    <name type="scientific">Nannocystis pusilla</name>
    <dbReference type="NCBI Taxonomy" id="889268"/>
    <lineage>
        <taxon>Bacteria</taxon>
        <taxon>Pseudomonadati</taxon>
        <taxon>Myxococcota</taxon>
        <taxon>Polyangia</taxon>
        <taxon>Nannocystales</taxon>
        <taxon>Nannocystaceae</taxon>
        <taxon>Nannocystis</taxon>
    </lineage>
</organism>
<evidence type="ECO:0000256" key="1">
    <source>
        <dbReference type="ARBA" id="ARBA00001933"/>
    </source>
</evidence>
<dbReference type="Gene3D" id="3.90.1150.180">
    <property type="match status" value="1"/>
</dbReference>
<dbReference type="GO" id="GO:0001514">
    <property type="term" value="P:selenocysteine incorporation"/>
    <property type="evidence" value="ECO:0007669"/>
    <property type="project" value="UniProtKB-UniRule"/>
</dbReference>
<dbReference type="GO" id="GO:0001717">
    <property type="term" value="P:conversion of seryl-tRNAsec to selenocys-tRNAsec"/>
    <property type="evidence" value="ECO:0007669"/>
    <property type="project" value="UniProtKB-UniRule"/>
</dbReference>
<accession>A0A9X3EZF9</accession>
<dbReference type="InterPro" id="IPR015421">
    <property type="entry name" value="PyrdxlP-dep_Trfase_major"/>
</dbReference>
<evidence type="ECO:0000256" key="7">
    <source>
        <dbReference type="ARBA" id="ARBA00044507"/>
    </source>
</evidence>
<keyword evidence="11" id="KW-1185">Reference proteome</keyword>
<evidence type="ECO:0000256" key="5">
    <source>
        <dbReference type="ARBA" id="ARBA00022917"/>
    </source>
</evidence>
<protein>
    <recommendedName>
        <fullName evidence="8">L-seryl-tRNA(Sec) selenium transferase</fullName>
        <ecNumber evidence="8">2.9.1.1</ecNumber>
    </recommendedName>
    <alternativeName>
        <fullName evidence="8">Selenocysteine synthase</fullName>
        <shortName evidence="8">Sec synthase</shortName>
    </alternativeName>
    <alternativeName>
        <fullName evidence="8">Selenocysteinyl-tRNA(Sec) synthase</fullName>
    </alternativeName>
</protein>
<evidence type="ECO:0000256" key="4">
    <source>
        <dbReference type="ARBA" id="ARBA00022898"/>
    </source>
</evidence>
<comment type="similarity">
    <text evidence="7 8">Belongs to the SelA family.</text>
</comment>
<dbReference type="NCBIfam" id="TIGR00474">
    <property type="entry name" value="selA"/>
    <property type="match status" value="1"/>
</dbReference>
<dbReference type="EMBL" id="JAPNKE010000002">
    <property type="protein sequence ID" value="MCY1008766.1"/>
    <property type="molecule type" value="Genomic_DNA"/>
</dbReference>
<feature type="modified residue" description="N6-(pyridoxal phosphate)lysine" evidence="8 9">
    <location>
        <position position="289"/>
    </location>
</feature>
<dbReference type="AlphaFoldDB" id="A0A9X3EZF9"/>
<dbReference type="InterPro" id="IPR015424">
    <property type="entry name" value="PyrdxlP-dep_Trfase"/>
</dbReference>
<dbReference type="GO" id="GO:0004125">
    <property type="term" value="F:L-seryl-tRNA(Sec) selenium transferase activity"/>
    <property type="evidence" value="ECO:0007669"/>
    <property type="project" value="UniProtKB-UniRule"/>
</dbReference>
<keyword evidence="5 8" id="KW-0648">Protein biosynthesis</keyword>
<dbReference type="InterPro" id="IPR004534">
    <property type="entry name" value="SelA_trans"/>
</dbReference>
<keyword evidence="3 8" id="KW-0808">Transferase</keyword>
<comment type="catalytic activity">
    <reaction evidence="8">
        <text>L-seryl-tRNA(Sec) + selenophosphate + H(+) = L-selenocysteinyl-tRNA(Sec) + phosphate</text>
        <dbReference type="Rhea" id="RHEA:22728"/>
        <dbReference type="Rhea" id="RHEA-COMP:9742"/>
        <dbReference type="Rhea" id="RHEA-COMP:9743"/>
        <dbReference type="ChEBI" id="CHEBI:15378"/>
        <dbReference type="ChEBI" id="CHEBI:16144"/>
        <dbReference type="ChEBI" id="CHEBI:43474"/>
        <dbReference type="ChEBI" id="CHEBI:78533"/>
        <dbReference type="ChEBI" id="CHEBI:78573"/>
        <dbReference type="EC" id="2.9.1.1"/>
    </reaction>
</comment>
<keyword evidence="6 8" id="KW-0711">Selenium</keyword>
<dbReference type="PANTHER" id="PTHR32328:SF0">
    <property type="entry name" value="L-SERYL-TRNA(SEC) SELENIUM TRANSFERASE"/>
    <property type="match status" value="1"/>
</dbReference>
<comment type="subcellular location">
    <subcellularLocation>
        <location evidence="8">Cytoplasm</location>
    </subcellularLocation>
</comment>
<name>A0A9X3EZF9_9BACT</name>
<dbReference type="RefSeq" id="WP_267771377.1">
    <property type="nucleotide sequence ID" value="NZ_JAPNKE010000002.1"/>
</dbReference>
<comment type="pathway">
    <text evidence="8">Aminoacyl-tRNA biosynthesis; selenocysteinyl-tRNA(Sec) biosynthesis; selenocysteinyl-tRNA(Sec) from L-seryl-tRNA(Sec) (bacterial route): step 1/1.</text>
</comment>
<reference evidence="10" key="1">
    <citation type="submission" date="2022-11" db="EMBL/GenBank/DDBJ databases">
        <title>Minimal conservation of predation-associated metabolite biosynthetic gene clusters underscores biosynthetic potential of Myxococcota including descriptions for ten novel species: Archangium lansinium sp. nov., Myxococcus landrumus sp. nov., Nannocystis bai.</title>
        <authorList>
            <person name="Ahearne A."/>
            <person name="Stevens C."/>
            <person name="Phillips K."/>
        </authorList>
    </citation>
    <scope>NUCLEOTIDE SEQUENCE</scope>
    <source>
        <strain evidence="10">Na p29</strain>
    </source>
</reference>
<dbReference type="HAMAP" id="MF_00423">
    <property type="entry name" value="SelA"/>
    <property type="match status" value="1"/>
</dbReference>